<comment type="similarity">
    <text evidence="1">Belongs to the CcdB toxin family.</text>
</comment>
<evidence type="ECO:0000313" key="8">
    <source>
        <dbReference type="EMBL" id="ROH93106.1"/>
    </source>
</evidence>
<keyword evidence="3" id="KW-0678">Repressor</keyword>
<evidence type="ECO:0000256" key="5">
    <source>
        <dbReference type="ARBA" id="ARBA00023163"/>
    </source>
</evidence>
<dbReference type="InterPro" id="IPR002712">
    <property type="entry name" value="CcdB"/>
</dbReference>
<evidence type="ECO:0000256" key="3">
    <source>
        <dbReference type="ARBA" id="ARBA00022491"/>
    </source>
</evidence>
<reference evidence="8 9" key="1">
    <citation type="submission" date="2018-10" db="EMBL/GenBank/DDBJ databases">
        <authorList>
            <person name="Chen W.-M."/>
        </authorList>
    </citation>
    <scope>NUCLEOTIDE SEQUENCE [LARGE SCALE GENOMIC DNA]</scope>
    <source>
        <strain evidence="8 9">THS-13</strain>
    </source>
</reference>
<evidence type="ECO:0000256" key="1">
    <source>
        <dbReference type="ARBA" id="ARBA00005230"/>
    </source>
</evidence>
<proteinExistence type="inferred from homology"/>
<name>A0A3N0VK22_9GAMM</name>
<dbReference type="GO" id="GO:0008657">
    <property type="term" value="F:DNA topoisomerase type II (double strand cut, ATP-hydrolyzing) inhibitor activity"/>
    <property type="evidence" value="ECO:0007669"/>
    <property type="project" value="InterPro"/>
</dbReference>
<evidence type="ECO:0000256" key="7">
    <source>
        <dbReference type="ARBA" id="ARBA00033135"/>
    </source>
</evidence>
<gene>
    <name evidence="8" type="ORF">ED208_00800</name>
</gene>
<dbReference type="AlphaFoldDB" id="A0A3N0VK22"/>
<dbReference type="EMBL" id="RJVO01000001">
    <property type="protein sequence ID" value="ROH93106.1"/>
    <property type="molecule type" value="Genomic_DNA"/>
</dbReference>
<dbReference type="InParanoid" id="A0A3N0VK22"/>
<dbReference type="RefSeq" id="WP_123209958.1">
    <property type="nucleotide sequence ID" value="NZ_RJVO01000001.1"/>
</dbReference>
<dbReference type="InterPro" id="IPR011067">
    <property type="entry name" value="Plasmid_toxin/cell-grow_inhib"/>
</dbReference>
<dbReference type="SUPFAM" id="SSF50118">
    <property type="entry name" value="Cell growth inhibitor/plasmid maintenance toxic component"/>
    <property type="match status" value="1"/>
</dbReference>
<organism evidence="8 9">
    <name type="scientific">Stagnimonas aquatica</name>
    <dbReference type="NCBI Taxonomy" id="2689987"/>
    <lineage>
        <taxon>Bacteria</taxon>
        <taxon>Pseudomonadati</taxon>
        <taxon>Pseudomonadota</taxon>
        <taxon>Gammaproteobacteria</taxon>
        <taxon>Nevskiales</taxon>
        <taxon>Nevskiaceae</taxon>
        <taxon>Stagnimonas</taxon>
    </lineage>
</organism>
<comment type="caution">
    <text evidence="8">The sequence shown here is derived from an EMBL/GenBank/DDBJ whole genome shotgun (WGS) entry which is preliminary data.</text>
</comment>
<keyword evidence="9" id="KW-1185">Reference proteome</keyword>
<accession>A0A3N0VK22</accession>
<protein>
    <recommendedName>
        <fullName evidence="2">Toxin CcdB</fullName>
    </recommendedName>
    <alternativeName>
        <fullName evidence="7">Cytotoxic protein CcdB</fullName>
    </alternativeName>
    <alternativeName>
        <fullName evidence="6">Protein LetD</fullName>
    </alternativeName>
</protein>
<evidence type="ECO:0000256" key="2">
    <source>
        <dbReference type="ARBA" id="ARBA00015075"/>
    </source>
</evidence>
<evidence type="ECO:0000313" key="9">
    <source>
        <dbReference type="Proteomes" id="UP000282106"/>
    </source>
</evidence>
<dbReference type="Gene3D" id="2.30.30.110">
    <property type="match status" value="1"/>
</dbReference>
<evidence type="ECO:0000256" key="6">
    <source>
        <dbReference type="ARBA" id="ARBA00029628"/>
    </source>
</evidence>
<dbReference type="GO" id="GO:0006276">
    <property type="term" value="P:plasmid maintenance"/>
    <property type="evidence" value="ECO:0007669"/>
    <property type="project" value="InterPro"/>
</dbReference>
<evidence type="ECO:0000256" key="4">
    <source>
        <dbReference type="ARBA" id="ARBA00023015"/>
    </source>
</evidence>
<dbReference type="Proteomes" id="UP000282106">
    <property type="component" value="Unassembled WGS sequence"/>
</dbReference>
<keyword evidence="4" id="KW-0805">Transcription regulation</keyword>
<keyword evidence="5" id="KW-0804">Transcription</keyword>
<dbReference type="Pfam" id="PF01845">
    <property type="entry name" value="CcdB"/>
    <property type="match status" value="1"/>
</dbReference>
<sequence>MTQFDVCRARGSAGAPYLVILQSDLAARLETAVVAPLWPLAAQPMPIRKLQPVVTIKAGEHVLSVQEMLSIPRGALGAVVDNLRHERAAIIAALDLLFTGY</sequence>